<dbReference type="GO" id="GO:0160032">
    <property type="term" value="P:Toll receptor ligand protein activation cascade"/>
    <property type="evidence" value="ECO:0007669"/>
    <property type="project" value="EnsemblMetazoa"/>
</dbReference>
<reference evidence="10" key="2">
    <citation type="submission" date="2008-06" db="EMBL/GenBank/DDBJ databases">
        <authorList>
            <consortium name="FlyBase"/>
        </authorList>
    </citation>
    <scope>NUCLEOTIDE SEQUENCE</scope>
    <source>
        <strain evidence="10">Mixed</strain>
        <strain evidence="11">W501</strain>
    </source>
</reference>
<dbReference type="SUPFAM" id="SSF54001">
    <property type="entry name" value="Cysteine proteinases"/>
    <property type="match status" value="1"/>
</dbReference>
<dbReference type="OMA" id="KAFHHFK"/>
<dbReference type="KEGG" id="dsi:Dsimw501_GD14469"/>
<reference evidence="10 12" key="1">
    <citation type="journal article" date="2007" name="Nature">
        <title>Evolution of genes and genomes on the Drosophila phylogeny.</title>
        <authorList>
            <consortium name="Drosophila 12 Genomes Consortium"/>
            <person name="Clark A.G."/>
            <person name="Eisen M.B."/>
            <person name="Smith D.R."/>
            <person name="Bergman C.M."/>
            <person name="Oliver B."/>
            <person name="Markow T.A."/>
            <person name="Kaufman T.C."/>
            <person name="Kellis M."/>
            <person name="Gelbart W."/>
            <person name="Iyer V.N."/>
            <person name="Pollard D.A."/>
            <person name="Sackton T.B."/>
            <person name="Larracuente A.M."/>
            <person name="Singh N.D."/>
            <person name="Abad J.P."/>
            <person name="Abt D.N."/>
            <person name="Adryan B."/>
            <person name="Aguade M."/>
            <person name="Akashi H."/>
            <person name="Anderson W.W."/>
            <person name="Aquadro C.F."/>
            <person name="Ardell D.H."/>
            <person name="Arguello R."/>
            <person name="Artieri C.G."/>
            <person name="Barbash D.A."/>
            <person name="Barker D."/>
            <person name="Barsanti P."/>
            <person name="Batterham P."/>
            <person name="Batzoglou S."/>
            <person name="Begun D."/>
            <person name="Bhutkar A."/>
            <person name="Blanco E."/>
            <person name="Bosak S.A."/>
            <person name="Bradley R.K."/>
            <person name="Brand A.D."/>
            <person name="Brent M.R."/>
            <person name="Brooks A.N."/>
            <person name="Brown R.H."/>
            <person name="Butlin R.K."/>
            <person name="Caggese C."/>
            <person name="Calvi B.R."/>
            <person name="Bernardo de Carvalho A."/>
            <person name="Caspi A."/>
            <person name="Castrezana S."/>
            <person name="Celniker S.E."/>
            <person name="Chang J.L."/>
            <person name="Chapple C."/>
            <person name="Chatterji S."/>
            <person name="Chinwalla A."/>
            <person name="Civetta A."/>
            <person name="Clifton S.W."/>
            <person name="Comeron J.M."/>
            <person name="Costello J.C."/>
            <person name="Coyne J.A."/>
            <person name="Daub J."/>
            <person name="David R.G."/>
            <person name="Delcher A.L."/>
            <person name="Delehaunty K."/>
            <person name="Do C.B."/>
            <person name="Ebling H."/>
            <person name="Edwards K."/>
            <person name="Eickbush T."/>
            <person name="Evans J.D."/>
            <person name="Filipski A."/>
            <person name="Findeiss S."/>
            <person name="Freyhult E."/>
            <person name="Fulton L."/>
            <person name="Fulton R."/>
            <person name="Garcia A.C."/>
            <person name="Gardiner A."/>
            <person name="Garfield D.A."/>
            <person name="Garvin B.E."/>
            <person name="Gibson G."/>
            <person name="Gilbert D."/>
            <person name="Gnerre S."/>
            <person name="Godfrey J."/>
            <person name="Good R."/>
            <person name="Gotea V."/>
            <person name="Gravely B."/>
            <person name="Greenberg A.J."/>
            <person name="Griffiths-Jones S."/>
            <person name="Gross S."/>
            <person name="Guigo R."/>
            <person name="Gustafson E.A."/>
            <person name="Haerty W."/>
            <person name="Hahn M.W."/>
            <person name="Halligan D.L."/>
            <person name="Halpern A.L."/>
            <person name="Halter G.M."/>
            <person name="Han M.V."/>
            <person name="Heger A."/>
            <person name="Hillier L."/>
            <person name="Hinrichs A.S."/>
            <person name="Holmes I."/>
            <person name="Hoskins R.A."/>
            <person name="Hubisz M.J."/>
            <person name="Hultmark D."/>
            <person name="Huntley M.A."/>
            <person name="Jaffe D.B."/>
            <person name="Jagadeeshan S."/>
            <person name="Jeck W.R."/>
            <person name="Johnson J."/>
            <person name="Jones C.D."/>
            <person name="Jordan W.C."/>
            <person name="Karpen G.H."/>
            <person name="Kataoka E."/>
            <person name="Keightley P.D."/>
            <person name="Kheradpour P."/>
            <person name="Kirkness E.F."/>
            <person name="Koerich L.B."/>
            <person name="Kristiansen K."/>
            <person name="Kudrna D."/>
            <person name="Kulathinal R.J."/>
            <person name="Kumar S."/>
            <person name="Kwok R."/>
            <person name="Lander E."/>
            <person name="Langley C.H."/>
            <person name="Lapoint R."/>
            <person name="Lazzaro B.P."/>
            <person name="Lee S.J."/>
            <person name="Levesque L."/>
            <person name="Li R."/>
            <person name="Lin C.F."/>
            <person name="Lin M.F."/>
            <person name="Lindblad-Toh K."/>
            <person name="Llopart A."/>
            <person name="Long M."/>
            <person name="Low L."/>
            <person name="Lozovsky E."/>
            <person name="Lu J."/>
            <person name="Luo M."/>
            <person name="Machado C.A."/>
            <person name="Makalowski W."/>
            <person name="Marzo M."/>
            <person name="Matsuda M."/>
            <person name="Matzkin L."/>
            <person name="McAllister B."/>
            <person name="McBride C.S."/>
            <person name="McKernan B."/>
            <person name="McKernan K."/>
            <person name="Mendez-Lago M."/>
            <person name="Minx P."/>
            <person name="Mollenhauer M.U."/>
            <person name="Montooth K."/>
            <person name="Mount S.M."/>
            <person name="Mu X."/>
            <person name="Myers E."/>
            <person name="Negre B."/>
            <person name="Newfeld S."/>
            <person name="Nielsen R."/>
            <person name="Noor M.A."/>
            <person name="O'Grady P."/>
            <person name="Pachter L."/>
            <person name="Papaceit M."/>
            <person name="Parisi M.J."/>
            <person name="Parisi M."/>
            <person name="Parts L."/>
            <person name="Pedersen J.S."/>
            <person name="Pesole G."/>
            <person name="Phillippy A.M."/>
            <person name="Ponting C.P."/>
            <person name="Pop M."/>
            <person name="Porcelli D."/>
            <person name="Powell J.R."/>
            <person name="Prohaska S."/>
            <person name="Pruitt K."/>
            <person name="Puig M."/>
            <person name="Quesneville H."/>
            <person name="Ram K.R."/>
            <person name="Rand D."/>
            <person name="Rasmussen M.D."/>
            <person name="Reed L.K."/>
            <person name="Reenan R."/>
            <person name="Reily A."/>
            <person name="Remington K.A."/>
            <person name="Rieger T.T."/>
            <person name="Ritchie M.G."/>
            <person name="Robin C."/>
            <person name="Rogers Y.H."/>
            <person name="Rohde C."/>
            <person name="Rozas J."/>
            <person name="Rubenfield M.J."/>
            <person name="Ruiz A."/>
            <person name="Russo S."/>
            <person name="Salzberg S.L."/>
            <person name="Sanchez-Gracia A."/>
            <person name="Saranga D.J."/>
            <person name="Sato H."/>
            <person name="Schaeffer S.W."/>
            <person name="Schatz M.C."/>
            <person name="Schlenke T."/>
            <person name="Schwartz R."/>
            <person name="Segarra C."/>
            <person name="Singh R.S."/>
            <person name="Sirot L."/>
            <person name="Sirota M."/>
            <person name="Sisneros N.B."/>
            <person name="Smith C.D."/>
            <person name="Smith T.F."/>
            <person name="Spieth J."/>
            <person name="Stage D.E."/>
            <person name="Stark A."/>
            <person name="Stephan W."/>
            <person name="Strausberg R.L."/>
            <person name="Strempel S."/>
            <person name="Sturgill D."/>
            <person name="Sutton G."/>
            <person name="Sutton G.G."/>
            <person name="Tao W."/>
            <person name="Teichmann S."/>
            <person name="Tobari Y.N."/>
            <person name="Tomimura Y."/>
            <person name="Tsolas J.M."/>
            <person name="Valente V.L."/>
            <person name="Venter E."/>
            <person name="Venter J.C."/>
            <person name="Vicario S."/>
            <person name="Vieira F.G."/>
            <person name="Vilella A.J."/>
            <person name="Villasante A."/>
            <person name="Walenz B."/>
            <person name="Wang J."/>
            <person name="Wasserman M."/>
            <person name="Watts T."/>
            <person name="Wilson D."/>
            <person name="Wilson R.K."/>
            <person name="Wing R.A."/>
            <person name="Wolfner M.F."/>
            <person name="Wong A."/>
            <person name="Wong G.K."/>
            <person name="Wu C.I."/>
            <person name="Wu G."/>
            <person name="Yamamoto D."/>
            <person name="Yang H.P."/>
            <person name="Yang S.P."/>
            <person name="Yorke J.A."/>
            <person name="Yoshida K."/>
            <person name="Zdobnov E."/>
            <person name="Zhang P."/>
            <person name="Zhang Y."/>
            <person name="Zimin A.V."/>
            <person name="Baldwin J."/>
            <person name="Abdouelleil A."/>
            <person name="Abdulkadir J."/>
            <person name="Abebe A."/>
            <person name="Abera B."/>
            <person name="Abreu J."/>
            <person name="Acer S.C."/>
            <person name="Aftuck L."/>
            <person name="Alexander A."/>
            <person name="An P."/>
            <person name="Anderson E."/>
            <person name="Anderson S."/>
            <person name="Arachi H."/>
            <person name="Azer M."/>
            <person name="Bachantsang P."/>
            <person name="Barry A."/>
            <person name="Bayul T."/>
            <person name="Berlin A."/>
            <person name="Bessette D."/>
            <person name="Bloom T."/>
            <person name="Blye J."/>
            <person name="Boguslavskiy L."/>
            <person name="Bonnet C."/>
            <person name="Boukhgalter B."/>
            <person name="Bourzgui I."/>
            <person name="Brown A."/>
            <person name="Cahill P."/>
            <person name="Channer S."/>
            <person name="Cheshatsang Y."/>
            <person name="Chuda L."/>
            <person name="Citroen M."/>
            <person name="Collymore A."/>
            <person name="Cooke P."/>
            <person name="Costello M."/>
            <person name="D'Aco K."/>
            <person name="Daza R."/>
            <person name="De Haan G."/>
            <person name="DeGray S."/>
            <person name="DeMaso C."/>
            <person name="Dhargay N."/>
            <person name="Dooley K."/>
            <person name="Dooley E."/>
            <person name="Doricent M."/>
            <person name="Dorje P."/>
            <person name="Dorjee K."/>
            <person name="Dupes A."/>
            <person name="Elong R."/>
            <person name="Falk J."/>
            <person name="Farina A."/>
            <person name="Faro S."/>
            <person name="Ferguson D."/>
            <person name="Fisher S."/>
            <person name="Foley C.D."/>
            <person name="Franke A."/>
            <person name="Friedrich D."/>
            <person name="Gadbois L."/>
            <person name="Gearin G."/>
            <person name="Gearin C.R."/>
            <person name="Giannoukos G."/>
            <person name="Goode T."/>
            <person name="Graham J."/>
            <person name="Grandbois E."/>
            <person name="Grewal S."/>
            <person name="Gyaltsen K."/>
            <person name="Hafez N."/>
            <person name="Hagos B."/>
            <person name="Hall J."/>
            <person name="Henson C."/>
            <person name="Hollinger A."/>
            <person name="Honan T."/>
            <person name="Huard M.D."/>
            <person name="Hughes L."/>
            <person name="Hurhula B."/>
            <person name="Husby M.E."/>
            <person name="Kamat A."/>
            <person name="Kanga B."/>
            <person name="Kashin S."/>
            <person name="Khazanovich D."/>
            <person name="Kisner P."/>
            <person name="Lance K."/>
            <person name="Lara M."/>
            <person name="Lee W."/>
            <person name="Lennon N."/>
            <person name="Letendre F."/>
            <person name="LeVine R."/>
            <person name="Lipovsky A."/>
            <person name="Liu X."/>
            <person name="Liu J."/>
            <person name="Liu S."/>
            <person name="Lokyitsang T."/>
            <person name="Lokyitsang Y."/>
            <person name="Lubonja R."/>
            <person name="Lui A."/>
            <person name="MacDonald P."/>
            <person name="Magnisalis V."/>
            <person name="Maru K."/>
            <person name="Matthews C."/>
            <person name="McCusker W."/>
            <person name="McDonough S."/>
            <person name="Mehta T."/>
            <person name="Meldrim J."/>
            <person name="Meneus L."/>
            <person name="Mihai O."/>
            <person name="Mihalev A."/>
            <person name="Mihova T."/>
            <person name="Mittelman R."/>
            <person name="Mlenga V."/>
            <person name="Montmayeur A."/>
            <person name="Mulrain L."/>
            <person name="Navidi A."/>
            <person name="Naylor J."/>
            <person name="Negash T."/>
            <person name="Nguyen T."/>
            <person name="Nguyen N."/>
            <person name="Nicol R."/>
            <person name="Norbu C."/>
            <person name="Norbu N."/>
            <person name="Novod N."/>
            <person name="O'Neill B."/>
            <person name="Osman S."/>
            <person name="Markiewicz E."/>
            <person name="Oyono O.L."/>
            <person name="Patti C."/>
            <person name="Phunkhang P."/>
            <person name="Pierre F."/>
            <person name="Priest M."/>
            <person name="Raghuraman S."/>
            <person name="Rege F."/>
            <person name="Reyes R."/>
            <person name="Rise C."/>
            <person name="Rogov P."/>
            <person name="Ross K."/>
            <person name="Ryan E."/>
            <person name="Settipalli S."/>
            <person name="Shea T."/>
            <person name="Sherpa N."/>
            <person name="Shi L."/>
            <person name="Shih D."/>
            <person name="Sparrow T."/>
            <person name="Spaulding J."/>
            <person name="Stalker J."/>
            <person name="Stange-Thomann N."/>
            <person name="Stavropoulos S."/>
            <person name="Stone C."/>
            <person name="Strader C."/>
            <person name="Tesfaye S."/>
            <person name="Thomson T."/>
            <person name="Thoulutsang Y."/>
            <person name="Thoulutsang D."/>
            <person name="Topham K."/>
            <person name="Topping I."/>
            <person name="Tsamla T."/>
            <person name="Vassiliev H."/>
            <person name="Vo A."/>
            <person name="Wangchuk T."/>
            <person name="Wangdi T."/>
            <person name="Weiand M."/>
            <person name="Wilkinson J."/>
            <person name="Wilson A."/>
            <person name="Yadav S."/>
            <person name="Young G."/>
            <person name="Yu Q."/>
            <person name="Zembek L."/>
            <person name="Zhong D."/>
            <person name="Zimmer A."/>
            <person name="Zwirko Z."/>
            <person name="Jaffe D.B."/>
            <person name="Alvarez P."/>
            <person name="Brockman W."/>
            <person name="Butler J."/>
            <person name="Chin C."/>
            <person name="Gnerre S."/>
            <person name="Grabherr M."/>
            <person name="Kleber M."/>
            <person name="Mauceli E."/>
            <person name="MacCallum I."/>
        </authorList>
    </citation>
    <scope>NUCLEOTIDE SEQUENCE [LARGE SCALE GENOMIC DNA]</scope>
    <source>
        <strain evidence="10">Mixed</strain>
        <strain evidence="12">mosaic</strain>
    </source>
</reference>
<dbReference type="MEROPS" id="C01.067"/>
<name>B4QJI8_DROSI</name>
<evidence type="ECO:0000256" key="5">
    <source>
        <dbReference type="ARBA" id="ARBA00023145"/>
    </source>
</evidence>
<keyword evidence="5" id="KW-0865">Zymogen</keyword>
<dbReference type="Proteomes" id="UP000000304">
    <property type="component" value="Chromosome 3L"/>
</dbReference>
<dbReference type="InterPro" id="IPR039417">
    <property type="entry name" value="Peptidase_C1A_papain-like"/>
</dbReference>
<keyword evidence="4" id="KW-0788">Thiol protease</keyword>
<keyword evidence="2" id="KW-0645">Protease</keyword>
<evidence type="ECO:0000259" key="8">
    <source>
        <dbReference type="SMART" id="SM00645"/>
    </source>
</evidence>
<feature type="chain" id="PRO_5014205260" evidence="7">
    <location>
        <begin position="20"/>
        <end position="549"/>
    </location>
</feature>
<evidence type="ECO:0000313" key="10">
    <source>
        <dbReference type="EMBL" id="EDX10397.1"/>
    </source>
</evidence>
<evidence type="ECO:0000256" key="3">
    <source>
        <dbReference type="ARBA" id="ARBA00022801"/>
    </source>
</evidence>
<dbReference type="STRING" id="7240.B4QJI8"/>
<evidence type="ECO:0000313" key="11">
    <source>
        <dbReference type="EMBL" id="KMY99497.1"/>
    </source>
</evidence>
<dbReference type="PROSITE" id="PS00640">
    <property type="entry name" value="THIOL_PROTEASE_ASN"/>
    <property type="match status" value="1"/>
</dbReference>
<dbReference type="HOGENOM" id="CLU_012184_11_0_1"/>
<dbReference type="InterPro" id="IPR000668">
    <property type="entry name" value="Peptidase_C1A_C"/>
</dbReference>
<dbReference type="Pfam" id="PF08246">
    <property type="entry name" value="Inhibitor_I29"/>
    <property type="match status" value="1"/>
</dbReference>
<dbReference type="InterPro" id="IPR038765">
    <property type="entry name" value="Papain-like_cys_pep_sf"/>
</dbReference>
<dbReference type="FunFam" id="3.90.70.10:FF:000087">
    <property type="entry name" value="Counting factor associated protein D"/>
    <property type="match status" value="1"/>
</dbReference>
<dbReference type="PROSITE" id="PS00639">
    <property type="entry name" value="THIOL_PROTEASE_HIS"/>
    <property type="match status" value="1"/>
</dbReference>
<sequence>MQVFLALALLAGLAFSANATNPPKWDPNYIVKGTLYIPYAEIAEPFYAWYDKNTKRSRIDYYGGMVKTYQLAGEGQYGTLLKLAPITTKTENNKLTCLQVNGTADQTVDIQSILPDAKPFSLVGTESFLGYTCDKFRLESTIGQKKNIYTLWVRYKKSPHYPSSRMPIPVRYEMRGYNTLLGSHYDHYYLDYDSYEHDDIPNEVFEIDDSLQCVGFPGPGTGHYATFNPMQEFISGTDEHVDKAFHHFKRKHGVAYHSDTEHEHRKNIFRQNLRYIHSKNRAKLTYTLAVNHLADKTEEELKARRGYKSSGIYNTGKPFPYDVPKYKDEIPDQYDWRLYGAVTPVKDQSVCGSCWSFGTIGHLEGAFFLKNGGNLVRLSQQALIDCSWAYGNNGCDGGEDFRVYQWMLQSGGVPTEEEYGPYLGQDGYCHVNNVTLVAPIKGFVNVTSNDPNAFKLALLKHGPLSVAIDASPKTFSFYSHGVYYEPTCKNDVDGLDHAVLAVGYGSINGEDYWLVKNSWSTYWGNDGYILMSAKKNNCGVMTMPTYVEM</sequence>
<dbReference type="PRINTS" id="PR00705">
    <property type="entry name" value="PAPAIN"/>
</dbReference>
<dbReference type="EMBL" id="CM000363">
    <property type="protein sequence ID" value="EDX10397.1"/>
    <property type="molecule type" value="Genomic_DNA"/>
</dbReference>
<evidence type="ECO:0000256" key="2">
    <source>
        <dbReference type="ARBA" id="ARBA00022670"/>
    </source>
</evidence>
<dbReference type="GO" id="GO:0004197">
    <property type="term" value="F:cysteine-type endopeptidase activity"/>
    <property type="evidence" value="ECO:0007669"/>
    <property type="project" value="EnsemblMetazoa"/>
</dbReference>
<evidence type="ECO:0000256" key="7">
    <source>
        <dbReference type="SAM" id="SignalP"/>
    </source>
</evidence>
<evidence type="ECO:0000256" key="4">
    <source>
        <dbReference type="ARBA" id="ARBA00022807"/>
    </source>
</evidence>
<keyword evidence="6" id="KW-1015">Disulfide bond</keyword>
<keyword evidence="12" id="KW-1185">Reference proteome</keyword>
<organism evidence="10 12">
    <name type="scientific">Drosophila simulans</name>
    <name type="common">Fruit fly</name>
    <dbReference type="NCBI Taxonomy" id="7240"/>
    <lineage>
        <taxon>Eukaryota</taxon>
        <taxon>Metazoa</taxon>
        <taxon>Ecdysozoa</taxon>
        <taxon>Arthropoda</taxon>
        <taxon>Hexapoda</taxon>
        <taxon>Insecta</taxon>
        <taxon>Pterygota</taxon>
        <taxon>Neoptera</taxon>
        <taxon>Endopterygota</taxon>
        <taxon>Diptera</taxon>
        <taxon>Brachycera</taxon>
        <taxon>Muscomorpha</taxon>
        <taxon>Ephydroidea</taxon>
        <taxon>Drosophilidae</taxon>
        <taxon>Drosophila</taxon>
        <taxon>Sophophora</taxon>
    </lineage>
</organism>
<feature type="domain" description="Peptidase C1A papain C-terminal" evidence="8">
    <location>
        <begin position="330"/>
        <end position="548"/>
    </location>
</feature>
<feature type="domain" description="Cathepsin propeptide inhibitor" evidence="9">
    <location>
        <begin position="245"/>
        <end position="301"/>
    </location>
</feature>
<reference evidence="11" key="3">
    <citation type="journal article" date="2013" name="Genome Res.">
        <title>A second-generation assembly of the Drosophila simulans genome provides new insights into patterns of lineage-specific divergence.</title>
        <authorList>
            <person name="Hu T.T."/>
            <person name="Eisen M.B."/>
            <person name="Thornton K.R."/>
            <person name="Andolfatto P."/>
        </authorList>
    </citation>
    <scope>NUCLEOTIDE SEQUENCE [LARGE SCALE GENOMIC DNA]</scope>
    <source>
        <strain evidence="11">W501</strain>
    </source>
</reference>
<dbReference type="Pfam" id="PF00112">
    <property type="entry name" value="Peptidase_C1"/>
    <property type="match status" value="1"/>
</dbReference>
<dbReference type="AlphaFoldDB" id="B4QJI8"/>
<dbReference type="PANTHER" id="PTHR12411">
    <property type="entry name" value="CYSTEINE PROTEASE FAMILY C1-RELATED"/>
    <property type="match status" value="1"/>
</dbReference>
<evidence type="ECO:0000256" key="6">
    <source>
        <dbReference type="ARBA" id="ARBA00023157"/>
    </source>
</evidence>
<dbReference type="GO" id="GO:0031638">
    <property type="term" value="P:zymogen activation"/>
    <property type="evidence" value="ECO:0007669"/>
    <property type="project" value="EnsemblMetazoa"/>
</dbReference>
<dbReference type="InterPro" id="IPR013128">
    <property type="entry name" value="Peptidase_C1A"/>
</dbReference>
<protein>
    <submittedName>
        <fullName evidence="10">GD14469</fullName>
    </submittedName>
</protein>
<keyword evidence="3 11" id="KW-0378">Hydrolase</keyword>
<dbReference type="GO" id="GO:0061760">
    <property type="term" value="P:antifungal innate immune response"/>
    <property type="evidence" value="ECO:0007669"/>
    <property type="project" value="EnsemblMetazoa"/>
</dbReference>
<reference evidence="11" key="4">
    <citation type="submission" date="2014-06" db="EMBL/GenBank/DDBJ databases">
        <authorList>
            <person name="Hu T."/>
            <person name="Eisen M.B."/>
            <person name="Thornton K.R."/>
            <person name="Andolfatto P."/>
        </authorList>
    </citation>
    <scope>NUCLEOTIDE SEQUENCE</scope>
    <source>
        <strain evidence="11">W501</strain>
    </source>
</reference>
<dbReference type="CDD" id="cd02248">
    <property type="entry name" value="Peptidase_C1A"/>
    <property type="match status" value="1"/>
</dbReference>
<dbReference type="GO" id="GO:0005615">
    <property type="term" value="C:extracellular space"/>
    <property type="evidence" value="ECO:0007669"/>
    <property type="project" value="EnsemblMetazoa"/>
</dbReference>
<comment type="similarity">
    <text evidence="1">Belongs to the peptidase C1 family.</text>
</comment>
<dbReference type="InterPro" id="IPR025660">
    <property type="entry name" value="Pept_his_AS"/>
</dbReference>
<gene>
    <name evidence="10" type="primary">Dsim\GD14469</name>
    <name evidence="10" type="ORF">Dsim_GD14469</name>
    <name evidence="11" type="ORF">Dsimw501_GD14469</name>
</gene>
<dbReference type="OrthoDB" id="65740at2759"/>
<dbReference type="InterPro" id="IPR000169">
    <property type="entry name" value="Pept_cys_AS"/>
</dbReference>
<dbReference type="SMART" id="SM00848">
    <property type="entry name" value="Inhibitor_I29"/>
    <property type="match status" value="1"/>
</dbReference>
<dbReference type="SMR" id="B4QJI8"/>
<keyword evidence="7" id="KW-0732">Signal</keyword>
<evidence type="ECO:0000259" key="9">
    <source>
        <dbReference type="SMART" id="SM00848"/>
    </source>
</evidence>
<dbReference type="Bgee" id="FBgn0186151">
    <property type="expression patterns" value="Expressed in adult organism and 3 other cell types or tissues"/>
</dbReference>
<dbReference type="Proteomes" id="UP000035880">
    <property type="component" value="Chromosome 3L"/>
</dbReference>
<dbReference type="SMART" id="SM00645">
    <property type="entry name" value="Pept_C1"/>
    <property type="match status" value="1"/>
</dbReference>
<dbReference type="InterPro" id="IPR013201">
    <property type="entry name" value="Prot_inhib_I29"/>
</dbReference>
<evidence type="ECO:0000256" key="1">
    <source>
        <dbReference type="ARBA" id="ARBA00008455"/>
    </source>
</evidence>
<feature type="signal peptide" evidence="7">
    <location>
        <begin position="1"/>
        <end position="19"/>
    </location>
</feature>
<accession>B4QJI8</accession>
<dbReference type="PROSITE" id="PS00139">
    <property type="entry name" value="THIOL_PROTEASE_CYS"/>
    <property type="match status" value="1"/>
</dbReference>
<proteinExistence type="inferred from homology"/>
<dbReference type="InterPro" id="IPR025661">
    <property type="entry name" value="Pept_asp_AS"/>
</dbReference>
<dbReference type="EMBL" id="CM002912">
    <property type="protein sequence ID" value="KMY99497.1"/>
    <property type="molecule type" value="Genomic_DNA"/>
</dbReference>
<evidence type="ECO:0000313" key="12">
    <source>
        <dbReference type="Proteomes" id="UP000000304"/>
    </source>
</evidence>
<dbReference type="Gene3D" id="3.90.70.10">
    <property type="entry name" value="Cysteine proteinases"/>
    <property type="match status" value="1"/>
</dbReference>